<name>A0ABP3IF41_9ACTN</name>
<evidence type="ECO:0000313" key="2">
    <source>
        <dbReference type="Proteomes" id="UP001500879"/>
    </source>
</evidence>
<dbReference type="RefSeq" id="WP_344022496.1">
    <property type="nucleotide sequence ID" value="NZ_BAAABX010000023.1"/>
</dbReference>
<keyword evidence="2" id="KW-1185">Reference proteome</keyword>
<protein>
    <submittedName>
        <fullName evidence="1">Aminoglycoside phosphotransferase family protein</fullName>
    </submittedName>
</protein>
<evidence type="ECO:0000313" key="1">
    <source>
        <dbReference type="EMBL" id="GAA0400073.1"/>
    </source>
</evidence>
<comment type="caution">
    <text evidence="1">The sequence shown here is derived from an EMBL/GenBank/DDBJ whole genome shotgun (WGS) entry which is preliminary data.</text>
</comment>
<dbReference type="InterPro" id="IPR006748">
    <property type="entry name" value="NH2Glyco/OHUrea_AB-resist_kin"/>
</dbReference>
<sequence>MHTSTTLVDVPDAFVASYGAHGAGERAWLARLPRLGAAFLDRWGLRPDGPSAHGMASLVLPVLRDDGTPAVLKLQQLREETAGAAAGLRAWNGDGIVRLLDHDERTGTQLLERLDAGRPLSSADDDDTAVRILGGLLARLTSVPAPPGLRRLSAVAGAMLDRAPRALGTLRDPAGRELVRTCAAAVAELVGEPGDRLLHWDLHYDNVLAADREPWLAIDPEPLAGDPGFELLPALDNRWDAVVATGDVARAVRRRFDLLTEMLGLERERAVGWTLGRVLQNVLWDVEDGKTELDPVQAAVAGALLGRGRRARRAPDTFPR</sequence>
<organism evidence="1 2">
    <name type="scientific">Streptomyces luteireticuli</name>
    <dbReference type="NCBI Taxonomy" id="173858"/>
    <lineage>
        <taxon>Bacteria</taxon>
        <taxon>Bacillati</taxon>
        <taxon>Actinomycetota</taxon>
        <taxon>Actinomycetes</taxon>
        <taxon>Kitasatosporales</taxon>
        <taxon>Streptomycetaceae</taxon>
        <taxon>Streptomyces</taxon>
    </lineage>
</organism>
<dbReference type="Proteomes" id="UP001500879">
    <property type="component" value="Unassembled WGS sequence"/>
</dbReference>
<accession>A0ABP3IF41</accession>
<reference evidence="2" key="1">
    <citation type="journal article" date="2019" name="Int. J. Syst. Evol. Microbiol.">
        <title>The Global Catalogue of Microorganisms (GCM) 10K type strain sequencing project: providing services to taxonomists for standard genome sequencing and annotation.</title>
        <authorList>
            <consortium name="The Broad Institute Genomics Platform"/>
            <consortium name="The Broad Institute Genome Sequencing Center for Infectious Disease"/>
            <person name="Wu L."/>
            <person name="Ma J."/>
        </authorList>
    </citation>
    <scope>NUCLEOTIDE SEQUENCE [LARGE SCALE GENOMIC DNA]</scope>
    <source>
        <strain evidence="2">JCM 4788</strain>
    </source>
</reference>
<dbReference type="EMBL" id="BAAABX010000023">
    <property type="protein sequence ID" value="GAA0400073.1"/>
    <property type="molecule type" value="Genomic_DNA"/>
</dbReference>
<gene>
    <name evidence="1" type="ORF">GCM10010357_21370</name>
</gene>
<dbReference type="Pfam" id="PF04655">
    <property type="entry name" value="APH_6_hur"/>
    <property type="match status" value="1"/>
</dbReference>
<dbReference type="InterPro" id="IPR011009">
    <property type="entry name" value="Kinase-like_dom_sf"/>
</dbReference>
<proteinExistence type="predicted"/>
<dbReference type="SUPFAM" id="SSF56112">
    <property type="entry name" value="Protein kinase-like (PK-like)"/>
    <property type="match status" value="1"/>
</dbReference>